<dbReference type="Pfam" id="PF17167">
    <property type="entry name" value="Glyco_hydro_94"/>
    <property type="match status" value="1"/>
</dbReference>
<feature type="domain" description="Glycosyl hydrolase 94 supersandwich" evidence="4">
    <location>
        <begin position="2077"/>
        <end position="2346"/>
    </location>
</feature>
<dbReference type="CDD" id="cd11756">
    <property type="entry name" value="GH94N_ChvB_NdvB_1_like"/>
    <property type="match status" value="1"/>
</dbReference>
<name>J1JMJ2_9HYPH</name>
<evidence type="ECO:0000256" key="3">
    <source>
        <dbReference type="SAM" id="Phobius"/>
    </source>
</evidence>
<feature type="domain" description="Glycosyl hydrolase 94 catalytic" evidence="6">
    <location>
        <begin position="2361"/>
        <end position="2782"/>
    </location>
</feature>
<keyword evidence="3" id="KW-1133">Transmembrane helix</keyword>
<dbReference type="InterPro" id="IPR019282">
    <property type="entry name" value="Glycoamylase-like_cons_dom"/>
</dbReference>
<feature type="transmembrane region" description="Helical" evidence="3">
    <location>
        <begin position="806"/>
        <end position="823"/>
    </location>
</feature>
<dbReference type="SMART" id="SM01068">
    <property type="entry name" value="CBM_X"/>
    <property type="match status" value="2"/>
</dbReference>
<feature type="transmembrane region" description="Helical" evidence="3">
    <location>
        <begin position="952"/>
        <end position="975"/>
    </location>
</feature>
<comment type="caution">
    <text evidence="7">The sequence shown here is derived from an EMBL/GenBank/DDBJ whole genome shotgun (WGS) entry which is preliminary data.</text>
</comment>
<dbReference type="Pfam" id="PF10091">
    <property type="entry name" value="Glycoamylase"/>
    <property type="match status" value="1"/>
</dbReference>
<dbReference type="HOGENOM" id="CLU_000646_0_0_5"/>
<accession>J1JMJ2</accession>
<dbReference type="GO" id="GO:0030246">
    <property type="term" value="F:carbohydrate binding"/>
    <property type="evidence" value="ECO:0007669"/>
    <property type="project" value="InterPro"/>
</dbReference>
<gene>
    <name evidence="7" type="ORF">MCY_01041</name>
</gene>
<protein>
    <recommendedName>
        <fullName evidence="9">Cyclic beta 1-2 glucan synthetase</fullName>
    </recommendedName>
</protein>
<dbReference type="GO" id="GO:0005975">
    <property type="term" value="P:carbohydrate metabolic process"/>
    <property type="evidence" value="ECO:0007669"/>
    <property type="project" value="InterPro"/>
</dbReference>
<dbReference type="Gene3D" id="2.60.420.10">
    <property type="entry name" value="Maltose phosphorylase, domain 3"/>
    <property type="match status" value="1"/>
</dbReference>
<keyword evidence="3" id="KW-0472">Membrane</keyword>
<evidence type="ECO:0000259" key="5">
    <source>
        <dbReference type="Pfam" id="PF10091"/>
    </source>
</evidence>
<proteinExistence type="predicted"/>
<reference evidence="7 8" key="1">
    <citation type="submission" date="2012-03" db="EMBL/GenBank/DDBJ databases">
        <title>The Genome Sequence of Bartonella rattimassiliensis 15908.</title>
        <authorList>
            <consortium name="The Broad Institute Genome Sequencing Platform"/>
            <consortium name="The Broad Institute Genome Sequencing Center for Infectious Disease"/>
            <person name="Feldgarden M."/>
            <person name="Kirby J."/>
            <person name="Kosoy M."/>
            <person name="Birtles R."/>
            <person name="Probert W.S."/>
            <person name="Chiaraviglio L."/>
            <person name="Young S.K."/>
            <person name="Zeng Q."/>
            <person name="Gargeya S."/>
            <person name="Fitzgerald M."/>
            <person name="Haas B."/>
            <person name="Abouelleil A."/>
            <person name="Alvarado L."/>
            <person name="Arachchi H.M."/>
            <person name="Berlin A."/>
            <person name="Chapman S.B."/>
            <person name="Gearin G."/>
            <person name="Goldberg J."/>
            <person name="Griggs A."/>
            <person name="Gujja S."/>
            <person name="Hansen M."/>
            <person name="Heiman D."/>
            <person name="Howarth C."/>
            <person name="Larimer J."/>
            <person name="Lui A."/>
            <person name="MacDonald P.J.P."/>
            <person name="McCowen C."/>
            <person name="Montmayeur A."/>
            <person name="Murphy C."/>
            <person name="Neiman D."/>
            <person name="Pearson M."/>
            <person name="Priest M."/>
            <person name="Roberts A."/>
            <person name="Saif S."/>
            <person name="Shea T."/>
            <person name="Sisk P."/>
            <person name="Stolte C."/>
            <person name="Sykes S."/>
            <person name="Wortman J."/>
            <person name="Nusbaum C."/>
            <person name="Birren B."/>
        </authorList>
    </citation>
    <scope>NUCLEOTIDE SEQUENCE [LARGE SCALE GENOMIC DNA]</scope>
    <source>
        <strain evidence="7 8">15908</strain>
    </source>
</reference>
<dbReference type="PATRIC" id="fig|1094556.3.peg.1192"/>
<feature type="transmembrane region" description="Helical" evidence="3">
    <location>
        <begin position="928"/>
        <end position="946"/>
    </location>
</feature>
<dbReference type="PANTHER" id="PTHR37469">
    <property type="entry name" value="CELLOBIONIC ACID PHOSPHORYLASE-RELATED"/>
    <property type="match status" value="1"/>
</dbReference>
<dbReference type="CDD" id="cd11753">
    <property type="entry name" value="GH94N_ChvB_NdvB_2_like"/>
    <property type="match status" value="1"/>
</dbReference>
<evidence type="ECO:0000256" key="1">
    <source>
        <dbReference type="ARBA" id="ARBA00022676"/>
    </source>
</evidence>
<dbReference type="InterPro" id="IPR037824">
    <property type="entry name" value="GH94N_2_NdvB"/>
</dbReference>
<keyword evidence="3" id="KW-0812">Transmembrane</keyword>
<dbReference type="InterPro" id="IPR008928">
    <property type="entry name" value="6-hairpin_glycosidase_sf"/>
</dbReference>
<keyword evidence="1" id="KW-0328">Glycosyltransferase</keyword>
<dbReference type="InterPro" id="IPR033432">
    <property type="entry name" value="GH94_catalytic"/>
</dbReference>
<dbReference type="InterPro" id="IPR010383">
    <property type="entry name" value="Glyco_hydrolase_94_b-supersand"/>
</dbReference>
<dbReference type="InterPro" id="IPR012341">
    <property type="entry name" value="6hp_glycosidase-like_sf"/>
</dbReference>
<organism evidence="7 8">
    <name type="scientific">Bartonella rattimassiliensis 15908</name>
    <dbReference type="NCBI Taxonomy" id="1094556"/>
    <lineage>
        <taxon>Bacteria</taxon>
        <taxon>Pseudomonadati</taxon>
        <taxon>Pseudomonadota</taxon>
        <taxon>Alphaproteobacteria</taxon>
        <taxon>Hyphomicrobiales</taxon>
        <taxon>Bartonellaceae</taxon>
        <taxon>Bartonella</taxon>
    </lineage>
</organism>
<dbReference type="eggNOG" id="COG3459">
    <property type="taxonomic scope" value="Bacteria"/>
</dbReference>
<evidence type="ECO:0000313" key="8">
    <source>
        <dbReference type="Proteomes" id="UP000001077"/>
    </source>
</evidence>
<dbReference type="Pfam" id="PF06165">
    <property type="entry name" value="GH94_b-supersand"/>
    <property type="match status" value="2"/>
</dbReference>
<keyword evidence="8" id="KW-1185">Reference proteome</keyword>
<evidence type="ECO:0000256" key="2">
    <source>
        <dbReference type="ARBA" id="ARBA00022679"/>
    </source>
</evidence>
<dbReference type="Gene3D" id="1.50.10.140">
    <property type="match status" value="2"/>
</dbReference>
<feature type="domain" description="Glycosyl hydrolase 94 supersandwich" evidence="4">
    <location>
        <begin position="1545"/>
        <end position="1820"/>
    </location>
</feature>
<dbReference type="InterPro" id="IPR037820">
    <property type="entry name" value="GH94N_NdvB"/>
</dbReference>
<dbReference type="SUPFAM" id="SSF48208">
    <property type="entry name" value="Six-hairpin glycosidases"/>
    <property type="match status" value="1"/>
</dbReference>
<evidence type="ECO:0000313" key="7">
    <source>
        <dbReference type="EMBL" id="EJF85480.1"/>
    </source>
</evidence>
<dbReference type="Gene3D" id="1.50.10.10">
    <property type="match status" value="1"/>
</dbReference>
<evidence type="ECO:0000259" key="6">
    <source>
        <dbReference type="Pfam" id="PF17167"/>
    </source>
</evidence>
<evidence type="ECO:0000259" key="4">
    <source>
        <dbReference type="Pfam" id="PF06165"/>
    </source>
</evidence>
<keyword evidence="2" id="KW-0808">Transferase</keyword>
<feature type="domain" description="Glycoamylase-like" evidence="5">
    <location>
        <begin position="1294"/>
        <end position="1501"/>
    </location>
</feature>
<dbReference type="InterPro" id="IPR037018">
    <property type="entry name" value="GH65_N"/>
</dbReference>
<feature type="transmembrane region" description="Helical" evidence="3">
    <location>
        <begin position="829"/>
        <end position="852"/>
    </location>
</feature>
<dbReference type="Proteomes" id="UP000001077">
    <property type="component" value="Unassembled WGS sequence"/>
</dbReference>
<dbReference type="InterPro" id="IPR011013">
    <property type="entry name" value="Gal_mutarotase_sf_dom"/>
</dbReference>
<dbReference type="PANTHER" id="PTHR37469:SF2">
    <property type="entry name" value="CELLOBIONIC ACID PHOSPHORYLASE"/>
    <property type="match status" value="1"/>
</dbReference>
<dbReference type="RefSeq" id="WP_007347338.1">
    <property type="nucleotide sequence ID" value="NZ_CALY02000014.1"/>
</dbReference>
<dbReference type="InterPro" id="IPR052047">
    <property type="entry name" value="GH94_Enzymes"/>
</dbReference>
<feature type="transmembrane region" description="Helical" evidence="3">
    <location>
        <begin position="408"/>
        <end position="430"/>
    </location>
</feature>
<dbReference type="SUPFAM" id="SSF74650">
    <property type="entry name" value="Galactose mutarotase-like"/>
    <property type="match status" value="2"/>
</dbReference>
<dbReference type="Gene3D" id="2.70.98.40">
    <property type="entry name" value="Glycoside hydrolase, family 65, N-terminal domain"/>
    <property type="match status" value="2"/>
</dbReference>
<dbReference type="OrthoDB" id="9769991at2"/>
<sequence>MACIIPFIKYFFSQKEKKDHFINTDFPLRAIYKVQEDLYNLGHDIASGKEILLPEYEGVRDFHKRLNENAKLILHAFHTSYFAARNDETIAPSAQWLIDNHYTIDKTIQQLCRNLPKSFIQQLPLSTQKAEIPRIFALTWLYIAHTDSSFSQETLTAMINGFQEVCALKIGELWALPSVMQMLLIENVRRLSVRIEKARFMRHLASQVADKISLVENKTKLHSIFTQYKSFIVDSTFSAHLFYRLRSASINSTIALTWLEKQLESEGRSFEIATADEHTRQAADGVTMGNIIRTLKVMDDVDWTVWFETVSCVDAILRKSSDFSEIDSHSRNIYRQVIEKIARFSPLSELEIANKAIEITNSTFEGMPLHSSVGWYLVDDGRSIFEKACEYTPPPLIKWVRAFYCLKLRIIAIPVSFLTFALLLAVYIFLQVSGMPPWKSLCFTLLALFPAMDASCALFNTVISWFVPSRQLIGYEYKEGIPRHARTIVVVPTLITSRDDIDEQVHNLEVHYLSNPKGAIHFALITDWVDSPLRETQADLDLLHYAQRSIDKLNGRYHRDEFPIFFLLHRRRLYNSGEKCWMGWERKRGKLHELNRLLRGDRNTSFYPANSHLPMDCRFVMTLDCDTRLIPESVTKLVGKLNHPLNHPIFDPQSGKVVKGYSVLQPGIIPSLTTGKKTSIFQRVFSTNRGIDPYVFAVSDTYQDLLGEGTFIGKGLYNIDAFEQALDGKVKENTVLSHDLLEGGYARTALVSSVAVIEDYPTAYNIDVMRYHRWIRGDWQLLPYLFFSRQISFVTRWKIQDNLRRSLTPLMWLIAAFAGWALLPLKSAIVWQIFLLFSIFISPILCVLKTLVSSNIDHSLRGHFQLIWNKTVLTSADIFLKTTFLAHSAYFMTDAIIRTLYRMTISKQHLLEWKTFATTKSIPNSLRFYVLIMAPASLIGALAIALSLFSDIFVSFITLPFGIAWFFSPLIAWIVSQPSTFQDNLNISSKDEKKLRSIARRTWLYYATFVNAQNNYLPPDNFQEDPEPLVAQRTSPTNIGVYLLSIIAARDFGWIGFEETLSRIECTLRSLAKMEKFHGHFYNWYATDTLRPLLPTYVSTVDSGNLAGHLVTLSSALREWAEKPHLLFQSNRNGLSDVLAILEETVKEIPDNQPSLHPLRRRIEENITHFHHVVRTVVEQEKTISSDLRDFSRAAHDIVHLVDEFDKKIQTIESARALSWVKCFIETCDAHHRDATSHCDTKKLCKKLNRLAIAARQIAFDMKFDFLEQPKRHLLSIGYRVQENKLDENCYDLLASEARLASFFAIAKGDIKLKHWFHLGRLLVPIGCKGALLSWSGSMFEYLMPSLVMYEPLGSLLDQTNRLIIRCQIQYAHKRKLPWGISEAAFNARDHLMNYQYSHFGVPNLGLQRGLSRNAVIAPYASILAAQYAPACAVANLKRLRDLGALGTYGYYDSIDFTPLRVKKGEKYAIVRNYYAHHHGMSILALNNVIFQGRMRDRFHRDPVIEATQLLLQERAPHLIPIIHTKAINRMRNKSQVLDAAPSRIITNPLLKPRETLLLSNGFYSIMLTANGSGYSRWHDYAITRFIPDATEDQQGILFFLRDTCSGRWWSVTSEPTRVIEEEAVSIFTDEKAEYMKMVDGIKSTLECLITSEGCGEGRRIQLMNTTNKDCFIEVTSYGELALATMDMDCAHPVFSRMFIETEIAEEGKTIFAKRRKRSPNDCEIYIAHFVSSTTDTLQETEAETDRSLFIGRGRSIRRPAAFDQNARFSNSQGCVLDPIMSLRCRIKIPAHGKAELIFWTFAAHTKEALHNHIKHYRQPDIFQKELSMAWTRSQVALYQNDIQLKEAIVYQKYATPLIYLDQTWRLSSEILAKTLGKQSDLWPMSISGDNPLCLLRLNNEGNITVLHELLKAHEYWRMRGLIVDLVILNEQAFSYIQNTQCALEWVCEAYRHHMQKGDEHQHIFMLRRDQISEQSFKTLLASARLILDAQNGSLSEQLKRFDENSFDFTIRKNYQGSANQLDLPKYDKGRQVTRQTEQNLFTSIGLVSQQKPSSFYTNREDLRYWNGYGGFNQHNHYVIRLHGYTTTPHPWINVIANHGFGFHVSAEGAIFTWVNNSRDYQLTPWTNDPTSNRPGEALYLVDQQSLKRFSPVSSVERDKNIVYEACHGFGFSTFKSIHSQIALELTHTLDPEKPIRFSRLILTNEGDKPRSLRLYNYIEWVLGNVRTKYAPFIVPSYEARWGAHFIQNPYHIEKSQQVTFLSASEMPTSMTTNRTEFIGATGTVTHPNAICKAGALSNTIEAGCDPCSAFAYDIDLQPGQTKEIIFYLGSAKNSQEAKKLLDQAHASNFEILLTKQKQQWSDFVSPFQVKTPDSSFNLLVNHWLPYQIYACRIMARAGFYQASGAFGFRDQLQDSLSLLLLKPQLAREQLLNAASHQFLEGDVQHWWLPETNAGVRTRISDDIVWLAYATALYVKTTGDHAFLDTLIPFIEGDVLKNGQQDAYFQPTRSSKVATIYEHCALALDLAIKRCGPHGLPLILGGDWNDGMNLVGVEGKGESTWLGWFLGSTLQAFIPLAQKRGDDSHMQIWSTYLKHLKKSLEENGWDGAWYRRGYFDDGTPLGSKTNDECQIDTIAQSWAVISQMASLERQKQAMTSMLEHLYDKKGGLIRLFWPPFNKSTLEPGYIKGYPPGIRENGGQYTHGAIWSILALAEMEQNNKAYALFSMINPITHGQNPETYLVEPYVMAADIYAVEPRCGQGGWTWYTGSAGWFYRAATEAILGIQRQGDLLFLQPHLPSIWPKYEAKMKFYDAVYTIKVKWGSKNILYINNKKYTEVHTGIKLQKAGQHEIIRIVKS</sequence>
<dbReference type="STRING" id="1094556.MCY_01041"/>
<evidence type="ECO:0008006" key="9">
    <source>
        <dbReference type="Google" id="ProtNLM"/>
    </source>
</evidence>
<feature type="transmembrane region" description="Helical" evidence="3">
    <location>
        <begin position="442"/>
        <end position="467"/>
    </location>
</feature>
<dbReference type="GO" id="GO:0016757">
    <property type="term" value="F:glycosyltransferase activity"/>
    <property type="evidence" value="ECO:0007669"/>
    <property type="project" value="UniProtKB-KW"/>
</dbReference>
<dbReference type="EMBL" id="AILY01000022">
    <property type="protein sequence ID" value="EJF85480.1"/>
    <property type="molecule type" value="Genomic_DNA"/>
</dbReference>